<evidence type="ECO:0000256" key="1">
    <source>
        <dbReference type="SAM" id="MobiDB-lite"/>
    </source>
</evidence>
<dbReference type="InterPro" id="IPR007304">
    <property type="entry name" value="TAP46-like"/>
</dbReference>
<dbReference type="GO" id="GO:0005829">
    <property type="term" value="C:cytosol"/>
    <property type="evidence" value="ECO:0007669"/>
    <property type="project" value="TreeGrafter"/>
</dbReference>
<keyword evidence="3" id="KW-1185">Reference proteome</keyword>
<dbReference type="Gene3D" id="1.25.40.540">
    <property type="entry name" value="TAP42-like family"/>
    <property type="match status" value="1"/>
</dbReference>
<dbReference type="PANTHER" id="PTHR10933:SF9">
    <property type="entry name" value="IMMUNOGLOBULIN-BINDING PROTEIN 1"/>
    <property type="match status" value="1"/>
</dbReference>
<accession>A0A7T8GLZ5</accession>
<dbReference type="GO" id="GO:0009966">
    <property type="term" value="P:regulation of signal transduction"/>
    <property type="evidence" value="ECO:0007669"/>
    <property type="project" value="InterPro"/>
</dbReference>
<dbReference type="OrthoDB" id="10261753at2759"/>
<feature type="region of interest" description="Disordered" evidence="1">
    <location>
        <begin position="140"/>
        <end position="174"/>
    </location>
</feature>
<dbReference type="InterPro" id="IPR038511">
    <property type="entry name" value="TAP42/TAP46-like_sf"/>
</dbReference>
<dbReference type="Pfam" id="PF04177">
    <property type="entry name" value="TAP42"/>
    <property type="match status" value="1"/>
</dbReference>
<proteinExistence type="predicted"/>
<dbReference type="GO" id="GO:0035303">
    <property type="term" value="P:regulation of dephosphorylation"/>
    <property type="evidence" value="ECO:0007669"/>
    <property type="project" value="TreeGrafter"/>
</dbReference>
<organism evidence="2 3">
    <name type="scientific">Caligus rogercresseyi</name>
    <name type="common">Sea louse</name>
    <dbReference type="NCBI Taxonomy" id="217165"/>
    <lineage>
        <taxon>Eukaryota</taxon>
        <taxon>Metazoa</taxon>
        <taxon>Ecdysozoa</taxon>
        <taxon>Arthropoda</taxon>
        <taxon>Crustacea</taxon>
        <taxon>Multicrustacea</taxon>
        <taxon>Hexanauplia</taxon>
        <taxon>Copepoda</taxon>
        <taxon>Siphonostomatoida</taxon>
        <taxon>Caligidae</taxon>
        <taxon>Caligus</taxon>
    </lineage>
</organism>
<gene>
    <name evidence="2" type="ORF">FKW44_024273</name>
</gene>
<evidence type="ECO:0000313" key="2">
    <source>
        <dbReference type="EMBL" id="QQP33041.1"/>
    </source>
</evidence>
<dbReference type="EMBL" id="CP045908">
    <property type="protein sequence ID" value="QQP33041.1"/>
    <property type="molecule type" value="Genomic_DNA"/>
</dbReference>
<dbReference type="Proteomes" id="UP000595437">
    <property type="component" value="Chromosome 19"/>
</dbReference>
<name>A0A7T8GLZ5_CALRO</name>
<dbReference type="GO" id="GO:0051721">
    <property type="term" value="F:protein phosphatase 2A binding"/>
    <property type="evidence" value="ECO:0007669"/>
    <property type="project" value="TreeGrafter"/>
</dbReference>
<feature type="non-terminal residue" evidence="2">
    <location>
        <position position="1"/>
    </location>
</feature>
<protein>
    <submittedName>
        <fullName evidence="2">Immunoglobulin-binding protein 1</fullName>
    </submittedName>
</protein>
<evidence type="ECO:0000313" key="3">
    <source>
        <dbReference type="Proteomes" id="UP000595437"/>
    </source>
</evidence>
<dbReference type="PANTHER" id="PTHR10933">
    <property type="entry name" value="IMMUNOGLOBULIN-BINDING PROTEIN 1"/>
    <property type="match status" value="1"/>
</dbReference>
<reference evidence="3" key="1">
    <citation type="submission" date="2021-01" db="EMBL/GenBank/DDBJ databases">
        <title>Caligus Genome Assembly.</title>
        <authorList>
            <person name="Gallardo-Escarate C."/>
        </authorList>
    </citation>
    <scope>NUCLEOTIDE SEQUENCE [LARGE SCALE GENOMIC DNA]</scope>
</reference>
<dbReference type="AlphaFoldDB" id="A0A7T8GLZ5"/>
<sequence>REDKIRKYKEKKAIEDELEDLHAGVLSSAQRDEDALRKYYLSLIHRFALLSLEELNSFKSEMEILHFMAKNKRSLPQASSEPPPKKPFKPIIITRDEAQKRVFGLGYSSVPIYSVEEFYEQRVRDGWFPSPEEVAVANENSLKDEASNPERALQMAEAEDEESENAIERDDEDKLIRMRAMDDYKDTHKRGEGNRYNMG</sequence>